<dbReference type="InterPro" id="IPR029063">
    <property type="entry name" value="SAM-dependent_MTases_sf"/>
</dbReference>
<dbReference type="InterPro" id="IPR008884">
    <property type="entry name" value="TylF_MeTrfase"/>
</dbReference>
<proteinExistence type="predicted"/>
<reference evidence="1" key="1">
    <citation type="submission" date="2018-05" db="EMBL/GenBank/DDBJ databases">
        <authorList>
            <person name="Lanie J.A."/>
            <person name="Ng W.-L."/>
            <person name="Kazmierczak K.M."/>
            <person name="Andrzejewski T.M."/>
            <person name="Davidsen T.M."/>
            <person name="Wayne K.J."/>
            <person name="Tettelin H."/>
            <person name="Glass J.I."/>
            <person name="Rusch D."/>
            <person name="Podicherti R."/>
            <person name="Tsui H.-C.T."/>
            <person name="Winkler M.E."/>
        </authorList>
    </citation>
    <scope>NUCLEOTIDE SEQUENCE</scope>
</reference>
<dbReference type="EMBL" id="UINC01063720">
    <property type="protein sequence ID" value="SVB91648.1"/>
    <property type="molecule type" value="Genomic_DNA"/>
</dbReference>
<dbReference type="Gene3D" id="3.40.50.150">
    <property type="entry name" value="Vaccinia Virus protein VP39"/>
    <property type="match status" value="1"/>
</dbReference>
<protein>
    <recommendedName>
        <fullName evidence="2">Methyltransferase FkbM domain-containing protein</fullName>
    </recommendedName>
</protein>
<gene>
    <name evidence="1" type="ORF">METZ01_LOCUS244502</name>
</gene>
<dbReference type="PANTHER" id="PTHR40036:SF1">
    <property type="entry name" value="MACROCIN O-METHYLTRANSFERASE"/>
    <property type="match status" value="1"/>
</dbReference>
<sequence length="204" mass="23819">MSLIKDFSEPLGISLPNKTVFYDTAMQYVERDFSWAEFGTYSGETARMFLNFLPKDNNLYLFDSFKGLPEEWADSKREEVSPIGTFAFQNHQTFTCRDSRAKLQIGWFDETIPLFIKDYKERGLSFIHIDCDLYSSTKTVLNGIKKLILPETVIIFDELCGVLRHQEHEYKAFEEFVLENSLKVDYLCSEGHNTKVALRLKYDK</sequence>
<accession>A0A382HWI4</accession>
<evidence type="ECO:0000313" key="1">
    <source>
        <dbReference type="EMBL" id="SVB91648.1"/>
    </source>
</evidence>
<name>A0A382HWI4_9ZZZZ</name>
<dbReference type="Pfam" id="PF13578">
    <property type="entry name" value="Methyltransf_24"/>
    <property type="match status" value="1"/>
</dbReference>
<evidence type="ECO:0008006" key="2">
    <source>
        <dbReference type="Google" id="ProtNLM"/>
    </source>
</evidence>
<organism evidence="1">
    <name type="scientific">marine metagenome</name>
    <dbReference type="NCBI Taxonomy" id="408172"/>
    <lineage>
        <taxon>unclassified sequences</taxon>
        <taxon>metagenomes</taxon>
        <taxon>ecological metagenomes</taxon>
    </lineage>
</organism>
<dbReference type="AlphaFoldDB" id="A0A382HWI4"/>
<dbReference type="PANTHER" id="PTHR40036">
    <property type="entry name" value="MACROCIN O-METHYLTRANSFERASE"/>
    <property type="match status" value="1"/>
</dbReference>